<dbReference type="SMART" id="SM00304">
    <property type="entry name" value="HAMP"/>
    <property type="match status" value="1"/>
</dbReference>
<keyword evidence="5 6" id="KW-0472">Membrane</keyword>
<dbReference type="EMBL" id="LNQN01000008">
    <property type="protein sequence ID" value="KSU79802.1"/>
    <property type="molecule type" value="Genomic_DNA"/>
</dbReference>
<evidence type="ECO:0000256" key="5">
    <source>
        <dbReference type="ARBA" id="ARBA00023136"/>
    </source>
</evidence>
<accession>A0A0V8IYQ8</accession>
<name>A0A0V8IYQ8_9BACL</name>
<gene>
    <name evidence="8" type="ORF">AS030_21390</name>
</gene>
<protein>
    <submittedName>
        <fullName evidence="8">Histidine kinase</fullName>
    </submittedName>
</protein>
<proteinExistence type="predicted"/>
<evidence type="ECO:0000313" key="8">
    <source>
        <dbReference type="EMBL" id="KSU79802.1"/>
    </source>
</evidence>
<sequence length="598" mass="68883">MTTIRSRLLLMLVLFILIPYFLTVVILYGVTKNNVERHELQNSRAQMQKNAEELQQYFSDLVDLPYILYRNPDLFRIFQHGFKDSIYLDQSSMEKSLETFYLMRKEIRQLRFYIARDQESFTVYNAIVSTRKHRPDVLKEKPVQHLLHSKQKYIIEPPHALKNYNNVAIVPQSDNTTVLTIHHKITDILSGRFLGIMTMDITPGTYSGIIEKVEQKNGASVLLMDDNNHVTYGSDRSLIGKEVPASLQRQMNAPKSKKNIVFSQTLSGPLDGWKLVKITPSDVLFSNVRKTAYTNILIGLGVGLLGLLMIGFISYRITRPIQELSDKVRSIEGGKMNVSFDTSRKDEIGHLETHIQEMMHRINHHIDREYKLEIDNRKNQLRALKSQVNPHFLFNALQSIGAVALRSKAPRVYQLLTSLSKMMRYSIQANQWVMVKDEIAYIRAYLILQQERFGRSLNYSIELSDQIMQLTIPSMIVQPLVENFFKHGYEKTHQAHLSIYGTLEQDYLYLFVENKGPTLSDEALQELRKNIYASTVDGDFPNEHIGLKNIYDRLLLNYGSNTSLEIDTLQGTGFSVKLSIPLSEPTDGKEDGHESFNR</sequence>
<dbReference type="InterPro" id="IPR036890">
    <property type="entry name" value="HATPase_C_sf"/>
</dbReference>
<keyword evidence="6" id="KW-0812">Transmembrane</keyword>
<dbReference type="Pfam" id="PF00672">
    <property type="entry name" value="HAMP"/>
    <property type="match status" value="1"/>
</dbReference>
<evidence type="ECO:0000256" key="6">
    <source>
        <dbReference type="SAM" id="Phobius"/>
    </source>
</evidence>
<dbReference type="CDD" id="cd06225">
    <property type="entry name" value="HAMP"/>
    <property type="match status" value="1"/>
</dbReference>
<dbReference type="Pfam" id="PF06580">
    <property type="entry name" value="His_kinase"/>
    <property type="match status" value="1"/>
</dbReference>
<keyword evidence="3" id="KW-0597">Phosphoprotein</keyword>
<dbReference type="SUPFAM" id="SSF158472">
    <property type="entry name" value="HAMP domain-like"/>
    <property type="match status" value="1"/>
</dbReference>
<dbReference type="RefSeq" id="WP_061975559.1">
    <property type="nucleotide sequence ID" value="NZ_FMAV01000006.1"/>
</dbReference>
<dbReference type="Gene3D" id="3.30.450.20">
    <property type="entry name" value="PAS domain"/>
    <property type="match status" value="1"/>
</dbReference>
<feature type="domain" description="HAMP" evidence="7">
    <location>
        <begin position="315"/>
        <end position="367"/>
    </location>
</feature>
<dbReference type="PROSITE" id="PS50885">
    <property type="entry name" value="HAMP"/>
    <property type="match status" value="1"/>
</dbReference>
<feature type="transmembrane region" description="Helical" evidence="6">
    <location>
        <begin position="296"/>
        <end position="315"/>
    </location>
</feature>
<dbReference type="Proteomes" id="UP000054099">
    <property type="component" value="Unassembled WGS sequence"/>
</dbReference>
<evidence type="ECO:0000259" key="7">
    <source>
        <dbReference type="PROSITE" id="PS50885"/>
    </source>
</evidence>
<evidence type="ECO:0000256" key="3">
    <source>
        <dbReference type="ARBA" id="ARBA00022553"/>
    </source>
</evidence>
<keyword evidence="2" id="KW-1003">Cell membrane</keyword>
<comment type="caution">
    <text evidence="8">The sequence shown here is derived from an EMBL/GenBank/DDBJ whole genome shotgun (WGS) entry which is preliminary data.</text>
</comment>
<reference evidence="8 9" key="1">
    <citation type="journal article" date="2014" name="Antonie Van Leeuwenhoek">
        <title>Fictibacillus enclensis sp. nov., isolated from marine sediment.</title>
        <authorList>
            <person name="Dastager S.G."/>
            <person name="Mawlankar R."/>
            <person name="Srinivasan K."/>
            <person name="Tang S.K."/>
            <person name="Lee J.C."/>
            <person name="Ramana V.V."/>
            <person name="Shouche Y.S."/>
        </authorList>
    </citation>
    <scope>NUCLEOTIDE SEQUENCE [LARGE SCALE GENOMIC DNA]</scope>
    <source>
        <strain evidence="8 9">NIO-1003</strain>
    </source>
</reference>
<dbReference type="PANTHER" id="PTHR34220:SF7">
    <property type="entry name" value="SENSOR HISTIDINE KINASE YPDA"/>
    <property type="match status" value="1"/>
</dbReference>
<dbReference type="GO" id="GO:0000155">
    <property type="term" value="F:phosphorelay sensor kinase activity"/>
    <property type="evidence" value="ECO:0007669"/>
    <property type="project" value="InterPro"/>
</dbReference>
<evidence type="ECO:0000256" key="4">
    <source>
        <dbReference type="ARBA" id="ARBA00022679"/>
    </source>
</evidence>
<keyword evidence="6" id="KW-1133">Transmembrane helix</keyword>
<dbReference type="OrthoDB" id="9776552at2"/>
<dbReference type="InterPro" id="IPR010559">
    <property type="entry name" value="Sig_transdc_His_kin_internal"/>
</dbReference>
<dbReference type="AlphaFoldDB" id="A0A0V8IYQ8"/>
<keyword evidence="4" id="KW-0808">Transferase</keyword>
<keyword evidence="9" id="KW-1185">Reference proteome</keyword>
<feature type="transmembrane region" description="Helical" evidence="6">
    <location>
        <begin position="7"/>
        <end position="30"/>
    </location>
</feature>
<keyword evidence="8" id="KW-0418">Kinase</keyword>
<comment type="subcellular location">
    <subcellularLocation>
        <location evidence="1">Cell membrane</location>
        <topology evidence="1">Multi-pass membrane protein</topology>
    </subcellularLocation>
</comment>
<dbReference type="PANTHER" id="PTHR34220">
    <property type="entry name" value="SENSOR HISTIDINE KINASE YPDA"/>
    <property type="match status" value="1"/>
</dbReference>
<organism evidence="8 9">
    <name type="scientific">Fictibacillus enclensis</name>
    <dbReference type="NCBI Taxonomy" id="1017270"/>
    <lineage>
        <taxon>Bacteria</taxon>
        <taxon>Bacillati</taxon>
        <taxon>Bacillota</taxon>
        <taxon>Bacilli</taxon>
        <taxon>Bacillales</taxon>
        <taxon>Fictibacillaceae</taxon>
        <taxon>Fictibacillus</taxon>
    </lineage>
</organism>
<dbReference type="SUPFAM" id="SSF55874">
    <property type="entry name" value="ATPase domain of HSP90 chaperone/DNA topoisomerase II/histidine kinase"/>
    <property type="match status" value="1"/>
</dbReference>
<dbReference type="Gene3D" id="3.30.565.10">
    <property type="entry name" value="Histidine kinase-like ATPase, C-terminal domain"/>
    <property type="match status" value="1"/>
</dbReference>
<evidence type="ECO:0000313" key="9">
    <source>
        <dbReference type="Proteomes" id="UP000054099"/>
    </source>
</evidence>
<dbReference type="InterPro" id="IPR003660">
    <property type="entry name" value="HAMP_dom"/>
</dbReference>
<dbReference type="GO" id="GO:0005886">
    <property type="term" value="C:plasma membrane"/>
    <property type="evidence" value="ECO:0007669"/>
    <property type="project" value="UniProtKB-SubCell"/>
</dbReference>
<evidence type="ECO:0000256" key="2">
    <source>
        <dbReference type="ARBA" id="ARBA00022475"/>
    </source>
</evidence>
<dbReference type="InterPro" id="IPR050640">
    <property type="entry name" value="Bact_2-comp_sensor_kinase"/>
</dbReference>
<dbReference type="Gene3D" id="1.10.8.500">
    <property type="entry name" value="HAMP domain in histidine kinase"/>
    <property type="match status" value="1"/>
</dbReference>
<evidence type="ECO:0000256" key="1">
    <source>
        <dbReference type="ARBA" id="ARBA00004651"/>
    </source>
</evidence>